<organism evidence="1">
    <name type="scientific">uncultured Candidatus Melainabacteria bacterium</name>
    <dbReference type="NCBI Taxonomy" id="2682970"/>
    <lineage>
        <taxon>Bacteria</taxon>
        <taxon>Bacillati</taxon>
        <taxon>Candidatus Melainabacteria</taxon>
        <taxon>environmental samples</taxon>
    </lineage>
</organism>
<reference evidence="1" key="1">
    <citation type="journal article" date="2020" name="J. ISSAAS">
        <title>Lactobacilli and other gastrointestinal microbiota of Peromyscus leucopus, reservoir host for agents of Lyme disease and other zoonoses in North America.</title>
        <authorList>
            <person name="Milovic A."/>
            <person name="Bassam K."/>
            <person name="Shao H."/>
            <person name="Chatzistamou I."/>
            <person name="Tufts D.M."/>
            <person name="Diuk-Wasser M."/>
            <person name="Barbour A.G."/>
        </authorList>
    </citation>
    <scope>NUCLEOTIDE SEQUENCE</scope>
    <source>
        <strain evidence="1">LL20</strain>
    </source>
</reference>
<sequence>MDKQTLRYSYLGYFASQYAKKDDIDFDTLENMAAGDNDLEKEVLKELINEGLIEGIDVFDDEHFSTITQQKGKLKLTAKGLKEILNIFPEEKEEIIADIVSGSESKNTNSIEINSIHEKLLQKIRQDFEFKSKNANTTKIKKIFNETAGSRYKAEKAIEKLKKEGYIKFSYFDDIASFCPNNLLTDKAINFLDKTNEEKLQKAIKDIGTPLPSTQEILEAIDTPKEIHEYIKKVEDRVKNEKEEKKRKNTPSITFSGILGQNCGEVVAPSGEDERRIQERGFKVENGIYVLRGFAKASMLAAASTPEYQYQREINDPHQESLENYIKNMKASAKYLPEVTLVCRRQLPISYKAPPSSLTNTQKGEILNHEYYSVDVKEQELYRIDGNHRIEAASNIYQQSLVAHEQNPQERIIDLYLPFAIILWTETQEEDGELIQNAINIDDEAFLFFVLNSKAKKLQIEDNYKGLVKSSTLKAHELDIADKKIKLLKEFNKTIENNNLVNKAFQKSRPLKQIAEILSKIENEISIEQFKSIIYRMHKLIDKNNWLYLKNNFKFYYQLIFYIAYMHSEEEECIAVLNNIENWSKKYCFDNTTFEDPILLYNNADKTNNLMPLNIFVAMAFDKDHINNFTEWIETAIKNIEEEKPKYKGRLHLNTIMTHRGYNIDLIDDIMQKIKECSIFIAEISTFSKKEGTNEAICDANPNVMYELGIAHNLNKPIILMREEAKFPNVPSDIQEKYRNSYNRNKSQETREILQKAIKAVIEDYYD</sequence>
<name>A0A650EKW7_9BACT</name>
<evidence type="ECO:0008006" key="2">
    <source>
        <dbReference type="Google" id="ProtNLM"/>
    </source>
</evidence>
<dbReference type="AlphaFoldDB" id="A0A650EKW7"/>
<dbReference type="Gene3D" id="3.40.50.450">
    <property type="match status" value="1"/>
</dbReference>
<dbReference type="EMBL" id="MN577570">
    <property type="protein sequence ID" value="QGT49758.1"/>
    <property type="molecule type" value="Genomic_DNA"/>
</dbReference>
<evidence type="ECO:0000313" key="1">
    <source>
        <dbReference type="EMBL" id="QGT49758.1"/>
    </source>
</evidence>
<protein>
    <recommendedName>
        <fullName evidence="2">DGQHR domain-containing protein</fullName>
    </recommendedName>
</protein>
<proteinExistence type="predicted"/>
<gene>
    <name evidence="1" type="ORF">Melaina855_1450</name>
</gene>
<accession>A0A650EKW7</accession>